<dbReference type="PRINTS" id="PR00401">
    <property type="entry name" value="SH2DOMAIN"/>
</dbReference>
<dbReference type="Proteomes" id="UP000695022">
    <property type="component" value="Unplaced"/>
</dbReference>
<evidence type="ECO:0000313" key="7">
    <source>
        <dbReference type="RefSeq" id="XP_014665792.1"/>
    </source>
</evidence>
<dbReference type="InterPro" id="IPR000980">
    <property type="entry name" value="SH2"/>
</dbReference>
<feature type="compositionally biased region" description="Basic and acidic residues" evidence="3">
    <location>
        <begin position="443"/>
        <end position="464"/>
    </location>
</feature>
<dbReference type="SUPFAM" id="SSF50729">
    <property type="entry name" value="PH domain-like"/>
    <property type="match status" value="1"/>
</dbReference>
<accession>A0ABM1E0S2</accession>
<dbReference type="Pfam" id="PF00640">
    <property type="entry name" value="PID"/>
    <property type="match status" value="1"/>
</dbReference>
<dbReference type="SMART" id="SM00252">
    <property type="entry name" value="SH2"/>
    <property type="match status" value="1"/>
</dbReference>
<feature type="domain" description="PID" evidence="4">
    <location>
        <begin position="91"/>
        <end position="208"/>
    </location>
</feature>
<reference evidence="7 8" key="1">
    <citation type="submission" date="2025-05" db="UniProtKB">
        <authorList>
            <consortium name="RefSeq"/>
        </authorList>
    </citation>
    <scope>IDENTIFICATION</scope>
</reference>
<sequence>MYLLKVKKRISEKDEKAFAEKAAKYQERKQVQKNAAGKKHANGSSSPRTVAYEDLPDGAFFSRSSEPRATPTDTSCTWRPHGEERVAGICYVGSFSVVGADTDTRADHVRLQMAELQRQTTSAAPVTLLISLSGIKVCAADSGALVMAHALRRISYASCDPPRRQFSFLAREPKGHYNMQYCHCFATRSPEQAETLDALVGRVFRLAYLRQVNGQLTVDHRPDAAKRVDSEVERASAGFRALARLVEDSEGASPVAGHKGVPLTDGNANHCVGGGTHAGRDTTPSPFMGGSACHVQTFQNARPLSSDAADRKRVSAGSPVTKGSRLLATHARSLSLDSDPCVRTSSRRTAPILYARSASTETQPAFLRAGSPACIPARSGADARAAFVESRSRSAGEQLPERSARATQTDDVRRAASSRDVGTPAKCVDARRRRMDTAQGRGSRGENSVDRVHYAAGPSKDREASSVPRRLAPLPPSDSEPESDHPGTAVSSCLIGYEEPMATRSKMAASPAHGERRDNEATIVQTYTVTRDGSTPLVQQPLRIQQARDNPSYLRETTPPPPRRVESLASPPVDDDDRRLRDAWWFQAGIPREVALELLSREPLGAFIVRGSTTRAGCYALSVRVPRDHTGSGIAHYLVLRRDDCGGYRIRGFPKEFPSLTALITHHSVLQELLPCPLLLSRSNPLYIHSDSADTVDSAHSGESSDYNRFAEFRQMMTELKVNGEISH</sequence>
<dbReference type="Gene3D" id="3.30.505.10">
    <property type="entry name" value="SH2 domain"/>
    <property type="match status" value="1"/>
</dbReference>
<dbReference type="PROSITE" id="PS01179">
    <property type="entry name" value="PID"/>
    <property type="match status" value="1"/>
</dbReference>
<dbReference type="RefSeq" id="XP_014665794.1">
    <property type="nucleotide sequence ID" value="XM_014810308.1"/>
</dbReference>
<protein>
    <submittedName>
        <fullName evidence="7 8">Uncharacterized protein LOC106807839</fullName>
    </submittedName>
</protein>
<dbReference type="InterPro" id="IPR011993">
    <property type="entry name" value="PH-like_dom_sf"/>
</dbReference>
<dbReference type="SUPFAM" id="SSF55550">
    <property type="entry name" value="SH2 domain"/>
    <property type="match status" value="1"/>
</dbReference>
<dbReference type="Pfam" id="PF00017">
    <property type="entry name" value="SH2"/>
    <property type="match status" value="1"/>
</dbReference>
<evidence type="ECO:0000259" key="5">
    <source>
        <dbReference type="PROSITE" id="PS50001"/>
    </source>
</evidence>
<evidence type="ECO:0000313" key="6">
    <source>
        <dbReference type="Proteomes" id="UP000695022"/>
    </source>
</evidence>
<feature type="domain" description="SH2" evidence="5">
    <location>
        <begin position="585"/>
        <end position="686"/>
    </location>
</feature>
<evidence type="ECO:0000256" key="2">
    <source>
        <dbReference type="PROSITE-ProRule" id="PRU00191"/>
    </source>
</evidence>
<name>A0ABM1E0S2_PRICU</name>
<dbReference type="Gene3D" id="2.30.29.30">
    <property type="entry name" value="Pleckstrin-homology domain (PH domain)/Phosphotyrosine-binding domain (PTB)"/>
    <property type="match status" value="1"/>
</dbReference>
<dbReference type="PANTHER" id="PTHR15832:SF2">
    <property type="entry name" value="SH2 DOMAIN-CONTAINING PROTEIN"/>
    <property type="match status" value="1"/>
</dbReference>
<evidence type="ECO:0000256" key="3">
    <source>
        <dbReference type="SAM" id="MobiDB-lite"/>
    </source>
</evidence>
<feature type="region of interest" description="Disordered" evidence="3">
    <location>
        <begin position="388"/>
        <end position="490"/>
    </location>
</feature>
<dbReference type="CDD" id="cd00173">
    <property type="entry name" value="SH2"/>
    <property type="match status" value="1"/>
</dbReference>
<proteinExistence type="predicted"/>
<dbReference type="PROSITE" id="PS50001">
    <property type="entry name" value="SH2"/>
    <property type="match status" value="1"/>
</dbReference>
<organism evidence="6 8">
    <name type="scientific">Priapulus caudatus</name>
    <name type="common">Priapulid worm</name>
    <dbReference type="NCBI Taxonomy" id="37621"/>
    <lineage>
        <taxon>Eukaryota</taxon>
        <taxon>Metazoa</taxon>
        <taxon>Ecdysozoa</taxon>
        <taxon>Scalidophora</taxon>
        <taxon>Priapulida</taxon>
        <taxon>Priapulimorpha</taxon>
        <taxon>Priapulimorphida</taxon>
        <taxon>Priapulidae</taxon>
        <taxon>Priapulus</taxon>
    </lineage>
</organism>
<evidence type="ECO:0000256" key="1">
    <source>
        <dbReference type="ARBA" id="ARBA00022999"/>
    </source>
</evidence>
<evidence type="ECO:0000313" key="9">
    <source>
        <dbReference type="RefSeq" id="XP_014665794.1"/>
    </source>
</evidence>
<dbReference type="RefSeq" id="XP_014665793.1">
    <property type="nucleotide sequence ID" value="XM_014810307.1"/>
</dbReference>
<dbReference type="PANTHER" id="PTHR15832">
    <property type="entry name" value="SHC (SRC HOMOLOGY DOMAIN C-TERMINAL) ADAPTOR HOMOLOG"/>
    <property type="match status" value="1"/>
</dbReference>
<evidence type="ECO:0000313" key="8">
    <source>
        <dbReference type="RefSeq" id="XP_014665793.1"/>
    </source>
</evidence>
<feature type="region of interest" description="Disordered" evidence="3">
    <location>
        <begin position="59"/>
        <end position="78"/>
    </location>
</feature>
<feature type="compositionally biased region" description="Basic and acidic residues" evidence="3">
    <location>
        <begin position="390"/>
        <end position="414"/>
    </location>
</feature>
<dbReference type="RefSeq" id="XP_014665792.1">
    <property type="nucleotide sequence ID" value="XM_014810306.1"/>
</dbReference>
<dbReference type="GeneID" id="106807839"/>
<keyword evidence="1 2" id="KW-0727">SH2 domain</keyword>
<feature type="region of interest" description="Disordered" evidence="3">
    <location>
        <begin position="541"/>
        <end position="574"/>
    </location>
</feature>
<dbReference type="SMART" id="SM00462">
    <property type="entry name" value="PTB"/>
    <property type="match status" value="1"/>
</dbReference>
<keyword evidence="6" id="KW-1185">Reference proteome</keyword>
<gene>
    <name evidence="7 8 9" type="primary">LOC106807839</name>
</gene>
<dbReference type="InterPro" id="IPR006020">
    <property type="entry name" value="PTB/PI_dom"/>
</dbReference>
<evidence type="ECO:0000259" key="4">
    <source>
        <dbReference type="PROSITE" id="PS01179"/>
    </source>
</evidence>
<dbReference type="InterPro" id="IPR036860">
    <property type="entry name" value="SH2_dom_sf"/>
</dbReference>
<feature type="region of interest" description="Disordered" evidence="3">
    <location>
        <begin position="22"/>
        <end position="49"/>
    </location>
</feature>